<evidence type="ECO:0000313" key="1">
    <source>
        <dbReference type="EMBL" id="CAB4160225.1"/>
    </source>
</evidence>
<name>A0A6J5NSZ7_9CAUD</name>
<reference evidence="1" key="1">
    <citation type="submission" date="2020-04" db="EMBL/GenBank/DDBJ databases">
        <authorList>
            <person name="Chiriac C."/>
            <person name="Salcher M."/>
            <person name="Ghai R."/>
            <person name="Kavagutti S V."/>
        </authorList>
    </citation>
    <scope>NUCLEOTIDE SEQUENCE</scope>
</reference>
<proteinExistence type="predicted"/>
<organism evidence="1">
    <name type="scientific">uncultured Caudovirales phage</name>
    <dbReference type="NCBI Taxonomy" id="2100421"/>
    <lineage>
        <taxon>Viruses</taxon>
        <taxon>Duplodnaviria</taxon>
        <taxon>Heunggongvirae</taxon>
        <taxon>Uroviricota</taxon>
        <taxon>Caudoviricetes</taxon>
        <taxon>Peduoviridae</taxon>
        <taxon>Maltschvirus</taxon>
        <taxon>Maltschvirus maltsch</taxon>
    </lineage>
</organism>
<accession>A0A6J5NSZ7</accession>
<dbReference type="EMBL" id="LR796697">
    <property type="protein sequence ID" value="CAB4160225.1"/>
    <property type="molecule type" value="Genomic_DNA"/>
</dbReference>
<sequence length="149" mass="17906">MKKEFVPFQTAKKLRAIGFNDACCAFYEEERVVTKPEMVDDKDQYRVSGWRTCKNSEVPGHYFAAATFSQAFRWFRDMHNLIHEIQIDRTSQPKFCYAILQYEHYGNYEEIRIPEWYLYRTYEEAELACLETLIEVVETKSEQDDKRNE</sequence>
<gene>
    <name evidence="1" type="ORF">UFOVP723_107</name>
</gene>
<protein>
    <submittedName>
        <fullName evidence="1">Uncharacterized protein</fullName>
    </submittedName>
</protein>